<dbReference type="EMBL" id="HBKQ01004685">
    <property type="protein sequence ID" value="CAE2207460.1"/>
    <property type="molecule type" value="Transcribed_RNA"/>
</dbReference>
<sequence length="382" mass="41811">MSSVTTYNATLPQNKMRRSLLSSAFLLLAIRARAFAPQTLAPEARTKAMPRCSLATSAGQADMYQFNDIGNADIRKELTHYSDSIVGKRAKMLDGGHNRRDDLVYMVDSAMDLPTMAKADDRYEMRPSVGGQQDREIIQAVDYELDRHSNEVVDQPIKPIDNRSYRYEGLMRVSDGIADQPGIWPKIVGEDRQEPNLMEDVKESDQVRAIAAGVGTGVLGMLACGPVGAAMLGFSAAFAAEKENGVVGDSARAFGDVALSARAKASEIEDKHHVSQKAAVVAAEAWEKAKELDREHKIIQKAKDVAIYGSSATVSFVHRHNLVGRGLDGIGKSVCWINERVSSGSLSPDEGTGKDISHETVEMAAYRRIDPAERNMYKRIIE</sequence>
<organism evidence="1">
    <name type="scientific">Odontella aurita</name>
    <dbReference type="NCBI Taxonomy" id="265563"/>
    <lineage>
        <taxon>Eukaryota</taxon>
        <taxon>Sar</taxon>
        <taxon>Stramenopiles</taxon>
        <taxon>Ochrophyta</taxon>
        <taxon>Bacillariophyta</taxon>
        <taxon>Mediophyceae</taxon>
        <taxon>Biddulphiophycidae</taxon>
        <taxon>Eupodiscales</taxon>
        <taxon>Odontellaceae</taxon>
        <taxon>Odontella</taxon>
    </lineage>
</organism>
<name>A0A7S4HRS0_9STRA</name>
<protein>
    <submittedName>
        <fullName evidence="1">Uncharacterized protein</fullName>
    </submittedName>
</protein>
<evidence type="ECO:0000313" key="1">
    <source>
        <dbReference type="EMBL" id="CAE2207460.1"/>
    </source>
</evidence>
<proteinExistence type="predicted"/>
<accession>A0A7S4HRS0</accession>
<gene>
    <name evidence="1" type="ORF">OAUR00152_LOCUS3229</name>
</gene>
<reference evidence="1" key="1">
    <citation type="submission" date="2021-01" db="EMBL/GenBank/DDBJ databases">
        <authorList>
            <person name="Corre E."/>
            <person name="Pelletier E."/>
            <person name="Niang G."/>
            <person name="Scheremetjew M."/>
            <person name="Finn R."/>
            <person name="Kale V."/>
            <person name="Holt S."/>
            <person name="Cochrane G."/>
            <person name="Meng A."/>
            <person name="Brown T."/>
            <person name="Cohen L."/>
        </authorList>
    </citation>
    <scope>NUCLEOTIDE SEQUENCE</scope>
    <source>
        <strain evidence="1">Isolate 1302-5</strain>
    </source>
</reference>
<dbReference type="AlphaFoldDB" id="A0A7S4HRS0"/>